<name>A0A6P2DI44_9BACT</name>
<organism evidence="1 2">
    <name type="scientific">Gemmata massiliana</name>
    <dbReference type="NCBI Taxonomy" id="1210884"/>
    <lineage>
        <taxon>Bacteria</taxon>
        <taxon>Pseudomonadati</taxon>
        <taxon>Planctomycetota</taxon>
        <taxon>Planctomycetia</taxon>
        <taxon>Gemmatales</taxon>
        <taxon>Gemmataceae</taxon>
        <taxon>Gemmata</taxon>
    </lineage>
</organism>
<accession>A0A6P2DI44</accession>
<gene>
    <name evidence="1" type="ORF">SOIL9_78300</name>
</gene>
<proteinExistence type="predicted"/>
<dbReference type="EMBL" id="LR593886">
    <property type="protein sequence ID" value="VTS01497.1"/>
    <property type="molecule type" value="Genomic_DNA"/>
</dbReference>
<evidence type="ECO:0000313" key="1">
    <source>
        <dbReference type="EMBL" id="VTS01497.1"/>
    </source>
</evidence>
<dbReference type="RefSeq" id="WP_162672466.1">
    <property type="nucleotide sequence ID" value="NZ_LR593886.1"/>
</dbReference>
<dbReference type="AlphaFoldDB" id="A0A6P2DI44"/>
<evidence type="ECO:0008006" key="3">
    <source>
        <dbReference type="Google" id="ProtNLM"/>
    </source>
</evidence>
<keyword evidence="2" id="KW-1185">Reference proteome</keyword>
<evidence type="ECO:0000313" key="2">
    <source>
        <dbReference type="Proteomes" id="UP000464178"/>
    </source>
</evidence>
<protein>
    <recommendedName>
        <fullName evidence="3">DNA-binding protein</fullName>
    </recommendedName>
</protein>
<sequence>MSAFPIRLTVSQVAARLPGSRGARRIHPATVIRWILIGCPARNGERVKLPALRVGTRWLIDEVELNAFFAALAANSIIASESPPARVSLDYERAAKAIAVLKAKGV</sequence>
<dbReference type="KEGG" id="gms:SOIL9_78300"/>
<dbReference type="Proteomes" id="UP000464178">
    <property type="component" value="Chromosome"/>
</dbReference>
<reference evidence="1 2" key="1">
    <citation type="submission" date="2019-05" db="EMBL/GenBank/DDBJ databases">
        <authorList>
            <consortium name="Science for Life Laboratories"/>
        </authorList>
    </citation>
    <scope>NUCLEOTIDE SEQUENCE [LARGE SCALE GENOMIC DNA]</scope>
    <source>
        <strain evidence="1">Soil9</strain>
    </source>
</reference>